<keyword evidence="9 10" id="KW-0472">Membrane</keyword>
<dbReference type="Proteomes" id="UP001431783">
    <property type="component" value="Unassembled WGS sequence"/>
</dbReference>
<evidence type="ECO:0000313" key="14">
    <source>
        <dbReference type="Proteomes" id="UP001431783"/>
    </source>
</evidence>
<dbReference type="PIRSF" id="PIRSF005514">
    <property type="entry name" value="ATPase_F0_D_mt"/>
    <property type="match status" value="1"/>
</dbReference>
<dbReference type="GO" id="GO:0015078">
    <property type="term" value="F:proton transmembrane transporter activity"/>
    <property type="evidence" value="ECO:0007669"/>
    <property type="project" value="InterPro"/>
</dbReference>
<proteinExistence type="inferred from homology"/>
<feature type="coiled-coil region" evidence="11">
    <location>
        <begin position="90"/>
        <end position="125"/>
    </location>
</feature>
<comment type="function">
    <text evidence="10">Mitochondrial membrane ATP synthase (F(1)F(0) ATP synthase or Complex V) produces ATP from ADP in the presence of a proton gradient across the membrane which is generated by electron transport complexes of the respiratory chain. F-type ATPases consist of two structural domains, F(1) - containing the extramembraneous catalytic core, and F(0) - containing the membrane proton channel, linked together by a central stalk and a peripheral stalk. During catalysis, ATP synthesis in the catalytic domain of F(1) is coupled via a rotary mechanism of the central stalk subunits to proton translocation.</text>
</comment>
<dbReference type="EMBL" id="JARQZJ010000038">
    <property type="protein sequence ID" value="KAK9876795.1"/>
    <property type="molecule type" value="Genomic_DNA"/>
</dbReference>
<gene>
    <name evidence="13" type="ORF">WA026_015033</name>
</gene>
<evidence type="ECO:0000256" key="12">
    <source>
        <dbReference type="SAM" id="MobiDB-lite"/>
    </source>
</evidence>
<dbReference type="GO" id="GO:0015986">
    <property type="term" value="P:proton motive force-driven ATP synthesis"/>
    <property type="evidence" value="ECO:0007669"/>
    <property type="project" value="UniProtKB-UniRule"/>
</dbReference>
<reference evidence="13 14" key="1">
    <citation type="submission" date="2023-03" db="EMBL/GenBank/DDBJ databases">
        <title>Genome insight into feeding habits of ladybird beetles.</title>
        <authorList>
            <person name="Li H.-S."/>
            <person name="Huang Y.-H."/>
            <person name="Pang H."/>
        </authorList>
    </citation>
    <scope>NUCLEOTIDE SEQUENCE [LARGE SCALE GENOMIC DNA]</scope>
    <source>
        <strain evidence="13">SYSU_2023b</strain>
        <tissue evidence="13">Whole body</tissue>
    </source>
</reference>
<evidence type="ECO:0000256" key="3">
    <source>
        <dbReference type="ARBA" id="ARBA00022448"/>
    </source>
</evidence>
<evidence type="ECO:0000256" key="7">
    <source>
        <dbReference type="ARBA" id="ARBA00023065"/>
    </source>
</evidence>
<keyword evidence="8 10" id="KW-0496">Mitochondrion</keyword>
<dbReference type="PANTHER" id="PTHR12700">
    <property type="entry name" value="ATP SYNTHASE SUBUNIT D, MITOCHONDRIAL"/>
    <property type="match status" value="1"/>
</dbReference>
<evidence type="ECO:0000256" key="5">
    <source>
        <dbReference type="ARBA" id="ARBA00022781"/>
    </source>
</evidence>
<keyword evidence="6 10" id="KW-0999">Mitochondrion inner membrane</keyword>
<evidence type="ECO:0000256" key="10">
    <source>
        <dbReference type="PIRNR" id="PIRNR005514"/>
    </source>
</evidence>
<evidence type="ECO:0000256" key="8">
    <source>
        <dbReference type="ARBA" id="ARBA00023128"/>
    </source>
</evidence>
<evidence type="ECO:0000313" key="13">
    <source>
        <dbReference type="EMBL" id="KAK9876795.1"/>
    </source>
</evidence>
<dbReference type="GO" id="GO:0045259">
    <property type="term" value="C:proton-transporting ATP synthase complex"/>
    <property type="evidence" value="ECO:0007669"/>
    <property type="project" value="UniProtKB-KW"/>
</dbReference>
<keyword evidence="14" id="KW-1185">Reference proteome</keyword>
<comment type="caution">
    <text evidence="13">The sequence shown here is derived from an EMBL/GenBank/DDBJ whole genome shotgun (WGS) entry which is preliminary data.</text>
</comment>
<evidence type="ECO:0000256" key="6">
    <source>
        <dbReference type="ARBA" id="ARBA00022792"/>
    </source>
</evidence>
<dbReference type="AlphaFoldDB" id="A0AAW1U7A2"/>
<comment type="similarity">
    <text evidence="2 10">Belongs to the ATPase d subunit family.</text>
</comment>
<dbReference type="GO" id="GO:0005743">
    <property type="term" value="C:mitochondrial inner membrane"/>
    <property type="evidence" value="ECO:0007669"/>
    <property type="project" value="UniProtKB-SubCell"/>
</dbReference>
<keyword evidence="3 10" id="KW-0813">Transport</keyword>
<feature type="region of interest" description="Disordered" evidence="12">
    <location>
        <begin position="150"/>
        <end position="174"/>
    </location>
</feature>
<evidence type="ECO:0000256" key="2">
    <source>
        <dbReference type="ARBA" id="ARBA00006842"/>
    </source>
</evidence>
<sequence length="174" mass="20124">MAAKRIAKSSINWARLAEQVPEHQRNMYQAFKSKSDGYLRRVLAYPENPPAIEWSQYKAKIPVAGMVDEFQKQYTALKIPYPPDTVSSQIDALEKDIKQDIENFKKESNERIAKFEKELAHLNSLIPYDQMTMEDFKDAHPELALDPLNKPTFWPHIPEEQAEDDANEKKPAAH</sequence>
<comment type="subcellular location">
    <subcellularLocation>
        <location evidence="1 10">Mitochondrion inner membrane</location>
    </subcellularLocation>
</comment>
<accession>A0AAW1U7A2</accession>
<dbReference type="Gene3D" id="6.10.280.70">
    <property type="match status" value="1"/>
</dbReference>
<keyword evidence="5 10" id="KW-0375">Hydrogen ion transport</keyword>
<keyword evidence="4" id="KW-0138">CF(0)</keyword>
<protein>
    <recommendedName>
        <fullName evidence="10">ATP synthase subunit d, mitochondrial</fullName>
    </recommendedName>
</protein>
<evidence type="ECO:0000256" key="4">
    <source>
        <dbReference type="ARBA" id="ARBA00022547"/>
    </source>
</evidence>
<dbReference type="Pfam" id="PF05873">
    <property type="entry name" value="Mt_ATP-synt_D"/>
    <property type="match status" value="1"/>
</dbReference>
<organism evidence="13 14">
    <name type="scientific">Henosepilachna vigintioctopunctata</name>
    <dbReference type="NCBI Taxonomy" id="420089"/>
    <lineage>
        <taxon>Eukaryota</taxon>
        <taxon>Metazoa</taxon>
        <taxon>Ecdysozoa</taxon>
        <taxon>Arthropoda</taxon>
        <taxon>Hexapoda</taxon>
        <taxon>Insecta</taxon>
        <taxon>Pterygota</taxon>
        <taxon>Neoptera</taxon>
        <taxon>Endopterygota</taxon>
        <taxon>Coleoptera</taxon>
        <taxon>Polyphaga</taxon>
        <taxon>Cucujiformia</taxon>
        <taxon>Coccinelloidea</taxon>
        <taxon>Coccinellidae</taxon>
        <taxon>Epilachninae</taxon>
        <taxon>Epilachnini</taxon>
        <taxon>Henosepilachna</taxon>
    </lineage>
</organism>
<dbReference type="SUPFAM" id="SSF161065">
    <property type="entry name" value="ATP synthase D chain-like"/>
    <property type="match status" value="1"/>
</dbReference>
<dbReference type="InterPro" id="IPR036228">
    <property type="entry name" value="ATP_synth_F0_dsu_sf_mt"/>
</dbReference>
<keyword evidence="11" id="KW-0175">Coiled coil</keyword>
<name>A0AAW1U7A2_9CUCU</name>
<keyword evidence="7 10" id="KW-0406">Ion transport</keyword>
<evidence type="ECO:0000256" key="11">
    <source>
        <dbReference type="SAM" id="Coils"/>
    </source>
</evidence>
<dbReference type="InterPro" id="IPR008689">
    <property type="entry name" value="ATP_synth_F0_dsu_mt"/>
</dbReference>
<evidence type="ECO:0000256" key="9">
    <source>
        <dbReference type="ARBA" id="ARBA00023136"/>
    </source>
</evidence>
<evidence type="ECO:0000256" key="1">
    <source>
        <dbReference type="ARBA" id="ARBA00004273"/>
    </source>
</evidence>